<sequence length="180" mass="20811">MLSKIYTTSLRYLTNILAPCYLILLTIFSTILPKFLYSKLPYASEFDDDNYDNGEDYRSYSRNNDDHQELNDDHHSNSFSSTLHNRKNPKKNPPPPQNLPPLEDLNPPPTPSPKISPQPSTEQRSRLDSDGDLYTWSDTFGVVDRDVLKVWESKDEEEMREEGNKKSILPPVRVKKVINI</sequence>
<reference evidence="4" key="1">
    <citation type="journal article" date="2023" name="Commun. Biol.">
        <title>Genome analysis of Parmales, the sister group of diatoms, reveals the evolutionary specialization of diatoms from phago-mixotrophs to photoautotrophs.</title>
        <authorList>
            <person name="Ban H."/>
            <person name="Sato S."/>
            <person name="Yoshikawa S."/>
            <person name="Yamada K."/>
            <person name="Nakamura Y."/>
            <person name="Ichinomiya M."/>
            <person name="Sato N."/>
            <person name="Blanc-Mathieu R."/>
            <person name="Endo H."/>
            <person name="Kuwata A."/>
            <person name="Ogata H."/>
        </authorList>
    </citation>
    <scope>NUCLEOTIDE SEQUENCE [LARGE SCALE GENOMIC DNA]</scope>
    <source>
        <strain evidence="4">NIES 3700</strain>
    </source>
</reference>
<keyword evidence="2" id="KW-0472">Membrane</keyword>
<organism evidence="3 4">
    <name type="scientific">Triparma laevis f. longispina</name>
    <dbReference type="NCBI Taxonomy" id="1714387"/>
    <lineage>
        <taxon>Eukaryota</taxon>
        <taxon>Sar</taxon>
        <taxon>Stramenopiles</taxon>
        <taxon>Ochrophyta</taxon>
        <taxon>Bolidophyceae</taxon>
        <taxon>Parmales</taxon>
        <taxon>Triparmaceae</taxon>
        <taxon>Triparma</taxon>
    </lineage>
</organism>
<protein>
    <submittedName>
        <fullName evidence="3">Uncharacterized protein</fullName>
    </submittedName>
</protein>
<keyword evidence="2" id="KW-0812">Transmembrane</keyword>
<feature type="compositionally biased region" description="Basic and acidic residues" evidence="1">
    <location>
        <begin position="55"/>
        <end position="76"/>
    </location>
</feature>
<dbReference type="Proteomes" id="UP001165122">
    <property type="component" value="Unassembled WGS sequence"/>
</dbReference>
<feature type="compositionally biased region" description="Pro residues" evidence="1">
    <location>
        <begin position="106"/>
        <end position="116"/>
    </location>
</feature>
<feature type="region of interest" description="Disordered" evidence="1">
    <location>
        <begin position="54"/>
        <end position="135"/>
    </location>
</feature>
<dbReference type="AlphaFoldDB" id="A0A9W7F0X3"/>
<proteinExistence type="predicted"/>
<keyword evidence="2" id="KW-1133">Transmembrane helix</keyword>
<comment type="caution">
    <text evidence="3">The sequence shown here is derived from an EMBL/GenBank/DDBJ whole genome shotgun (WGS) entry which is preliminary data.</text>
</comment>
<keyword evidence="4" id="KW-1185">Reference proteome</keyword>
<evidence type="ECO:0000313" key="3">
    <source>
        <dbReference type="EMBL" id="GMH99589.1"/>
    </source>
</evidence>
<evidence type="ECO:0000256" key="1">
    <source>
        <dbReference type="SAM" id="MobiDB-lite"/>
    </source>
</evidence>
<dbReference type="EMBL" id="BRXW01000012">
    <property type="protein sequence ID" value="GMH99589.1"/>
    <property type="molecule type" value="Genomic_DNA"/>
</dbReference>
<gene>
    <name evidence="3" type="ORF">TrLO_g13895</name>
</gene>
<accession>A0A9W7F0X3</accession>
<name>A0A9W7F0X3_9STRA</name>
<evidence type="ECO:0000313" key="4">
    <source>
        <dbReference type="Proteomes" id="UP001165122"/>
    </source>
</evidence>
<feature type="transmembrane region" description="Helical" evidence="2">
    <location>
        <begin position="12"/>
        <end position="32"/>
    </location>
</feature>
<evidence type="ECO:0000256" key="2">
    <source>
        <dbReference type="SAM" id="Phobius"/>
    </source>
</evidence>